<evidence type="ECO:0000313" key="2">
    <source>
        <dbReference type="EMBL" id="OGC56594.1"/>
    </source>
</evidence>
<keyword evidence="1" id="KW-0812">Transmembrane</keyword>
<evidence type="ECO:0000313" key="3">
    <source>
        <dbReference type="Proteomes" id="UP000177763"/>
    </source>
</evidence>
<dbReference type="STRING" id="1802630.A3H26_01735"/>
<reference evidence="2 3" key="1">
    <citation type="journal article" date="2016" name="Nat. Commun.">
        <title>Thousands of microbial genomes shed light on interconnected biogeochemical processes in an aquifer system.</title>
        <authorList>
            <person name="Anantharaman K."/>
            <person name="Brown C.T."/>
            <person name="Hug L.A."/>
            <person name="Sharon I."/>
            <person name="Castelle C.J."/>
            <person name="Probst A.J."/>
            <person name="Thomas B.C."/>
            <person name="Singh A."/>
            <person name="Wilkins M.J."/>
            <person name="Karaoz U."/>
            <person name="Brodie E.L."/>
            <person name="Williams K.H."/>
            <person name="Hubbard S.S."/>
            <person name="Banfield J.F."/>
        </authorList>
    </citation>
    <scope>NUCLEOTIDE SEQUENCE [LARGE SCALE GENOMIC DNA]</scope>
</reference>
<evidence type="ECO:0000256" key="1">
    <source>
        <dbReference type="SAM" id="Phobius"/>
    </source>
</evidence>
<dbReference type="AlphaFoldDB" id="A0A1F4VHG6"/>
<keyword evidence="1" id="KW-1133">Transmembrane helix</keyword>
<accession>A0A1F4VHG6</accession>
<comment type="caution">
    <text evidence="2">The sequence shown here is derived from an EMBL/GenBank/DDBJ whole genome shotgun (WGS) entry which is preliminary data.</text>
</comment>
<gene>
    <name evidence="2" type="ORF">A3H26_01735</name>
</gene>
<keyword evidence="1" id="KW-0472">Membrane</keyword>
<name>A0A1F4VHG6_UNCKA</name>
<protein>
    <submittedName>
        <fullName evidence="2">Uncharacterized protein</fullName>
    </submittedName>
</protein>
<proteinExistence type="predicted"/>
<dbReference type="Proteomes" id="UP000177763">
    <property type="component" value="Unassembled WGS sequence"/>
</dbReference>
<feature type="transmembrane region" description="Helical" evidence="1">
    <location>
        <begin position="6"/>
        <end position="24"/>
    </location>
</feature>
<sequence>MPKNKYLILILFFLVAFLITVYLMSSHIEYKTEGVIDISSIRISDYSFLSRGRQNEVFFTKYGDKRQVFYDIKPVTSMALSPSKKQVAFFYFPNNKTREEVSLVIYDFQKKAFREIYHTSHASWDFTGGLNWLSDSYVFFMRHCGTACSGVALLSLESRQETNAVLSYPSFPNQPSKTHFKDWFEHEFDLDGLVVDLNSETRGKNNYLVFTLEDNNGNNLGERRLLYTKDSLKFVKLYDTSRGQM</sequence>
<organism evidence="2 3">
    <name type="scientific">candidate division WWE3 bacterium RIFCSPLOWO2_12_FULL_36_10</name>
    <dbReference type="NCBI Taxonomy" id="1802630"/>
    <lineage>
        <taxon>Bacteria</taxon>
        <taxon>Katanobacteria</taxon>
    </lineage>
</organism>
<dbReference type="EMBL" id="MEVN01000034">
    <property type="protein sequence ID" value="OGC56594.1"/>
    <property type="molecule type" value="Genomic_DNA"/>
</dbReference>